<keyword evidence="1" id="KW-0472">Membrane</keyword>
<dbReference type="EMBL" id="CAFBLZ010000068">
    <property type="protein sequence ID" value="CAB4886642.1"/>
    <property type="molecule type" value="Genomic_DNA"/>
</dbReference>
<accession>A0A6J7ESR1</accession>
<feature type="transmembrane region" description="Helical" evidence="1">
    <location>
        <begin position="14"/>
        <end position="32"/>
    </location>
</feature>
<sequence>MLGGINNALFLQSLAGYFVVALILIPILKWAFPTNKAIKAERKEIRAMRKELRKLKRK</sequence>
<gene>
    <name evidence="2" type="ORF">UFOPK3482_00834</name>
</gene>
<name>A0A6J7ESR1_9ZZZZ</name>
<evidence type="ECO:0000256" key="1">
    <source>
        <dbReference type="SAM" id="Phobius"/>
    </source>
</evidence>
<dbReference type="AlphaFoldDB" id="A0A6J7ESR1"/>
<organism evidence="2">
    <name type="scientific">freshwater metagenome</name>
    <dbReference type="NCBI Taxonomy" id="449393"/>
    <lineage>
        <taxon>unclassified sequences</taxon>
        <taxon>metagenomes</taxon>
        <taxon>ecological metagenomes</taxon>
    </lineage>
</organism>
<proteinExistence type="predicted"/>
<keyword evidence="1" id="KW-0812">Transmembrane</keyword>
<evidence type="ECO:0000313" key="2">
    <source>
        <dbReference type="EMBL" id="CAB4886642.1"/>
    </source>
</evidence>
<keyword evidence="1" id="KW-1133">Transmembrane helix</keyword>
<reference evidence="2" key="1">
    <citation type="submission" date="2020-05" db="EMBL/GenBank/DDBJ databases">
        <authorList>
            <person name="Chiriac C."/>
            <person name="Salcher M."/>
            <person name="Ghai R."/>
            <person name="Kavagutti S V."/>
        </authorList>
    </citation>
    <scope>NUCLEOTIDE SEQUENCE</scope>
</reference>
<protein>
    <submittedName>
        <fullName evidence="2">Unannotated protein</fullName>
    </submittedName>
</protein>